<dbReference type="InterPro" id="IPR003615">
    <property type="entry name" value="HNH_nuc"/>
</dbReference>
<dbReference type="AlphaFoldDB" id="A0A135RYW1"/>
<dbReference type="EMBL" id="JFBX01000761">
    <property type="protein sequence ID" value="KXH28799.1"/>
    <property type="molecule type" value="Genomic_DNA"/>
</dbReference>
<protein>
    <recommendedName>
        <fullName evidence="1">HNH nuclease domain-containing protein</fullName>
    </recommendedName>
</protein>
<dbReference type="Proteomes" id="UP000070328">
    <property type="component" value="Unassembled WGS sequence"/>
</dbReference>
<keyword evidence="3" id="KW-1185">Reference proteome</keyword>
<accession>A0A135RYW1</accession>
<reference evidence="2 3" key="1">
    <citation type="submission" date="2014-02" db="EMBL/GenBank/DDBJ databases">
        <title>The genome sequence of Colletotrichum simmondsii CBS122122.</title>
        <authorList>
            <person name="Baroncelli R."/>
            <person name="Thon M.R."/>
        </authorList>
    </citation>
    <scope>NUCLEOTIDE SEQUENCE [LARGE SCALE GENOMIC DNA]</scope>
    <source>
        <strain evidence="2 3">CBS122122</strain>
    </source>
</reference>
<sequence length="348" mass="39702">MASRYNNGWVGDQGEVDLTERFELVQQIRGTILNHEDIKNDLPRLRSFLAEVQESGGLVYTLNLAFNRMNALVLLFRGPNAEWAKAGHLSWNNIERIATVQRDVGTCPFTGSEQGKKCHILPFWTLNRPRCSEALDAAVAVYGRERIKMLRKKLVNTQTNIVDTSANMITLSPALHKLWKQGMFGLEPVALLYEEGKEEEAATVCSSTLKQPRDTKLTEEASDPARRLIGIRIRFHWLRKTTGLTPDTLPKNIFELRRTWGLWEPEFAIIDSRHLEDGRIIEIFDNLNDKAPDFDILQLQLDVFRQQALSGRADPITYAPDWYLDDDGEIIRKPLPGKKEATLPHQST</sequence>
<dbReference type="OrthoDB" id="5416097at2759"/>
<evidence type="ECO:0000313" key="3">
    <source>
        <dbReference type="Proteomes" id="UP000070328"/>
    </source>
</evidence>
<dbReference type="Pfam" id="PF13391">
    <property type="entry name" value="HNH_2"/>
    <property type="match status" value="1"/>
</dbReference>
<organism evidence="2 3">
    <name type="scientific">Colletotrichum simmondsii</name>
    <dbReference type="NCBI Taxonomy" id="703756"/>
    <lineage>
        <taxon>Eukaryota</taxon>
        <taxon>Fungi</taxon>
        <taxon>Dikarya</taxon>
        <taxon>Ascomycota</taxon>
        <taxon>Pezizomycotina</taxon>
        <taxon>Sordariomycetes</taxon>
        <taxon>Hypocreomycetidae</taxon>
        <taxon>Glomerellales</taxon>
        <taxon>Glomerellaceae</taxon>
        <taxon>Colletotrichum</taxon>
        <taxon>Colletotrichum acutatum species complex</taxon>
    </lineage>
</organism>
<gene>
    <name evidence="2" type="ORF">CSIM01_03449</name>
</gene>
<proteinExistence type="predicted"/>
<evidence type="ECO:0000259" key="1">
    <source>
        <dbReference type="Pfam" id="PF13391"/>
    </source>
</evidence>
<feature type="domain" description="HNH nuclease" evidence="1">
    <location>
        <begin position="107"/>
        <end position="186"/>
    </location>
</feature>
<name>A0A135RYW1_9PEZI</name>
<comment type="caution">
    <text evidence="2">The sequence shown here is derived from an EMBL/GenBank/DDBJ whole genome shotgun (WGS) entry which is preliminary data.</text>
</comment>
<evidence type="ECO:0000313" key="2">
    <source>
        <dbReference type="EMBL" id="KXH28799.1"/>
    </source>
</evidence>